<gene>
    <name evidence="2" type="ORF">ACFQ47_11145</name>
</gene>
<evidence type="ECO:0000256" key="1">
    <source>
        <dbReference type="SAM" id="Phobius"/>
    </source>
</evidence>
<dbReference type="Proteomes" id="UP001597192">
    <property type="component" value="Unassembled WGS sequence"/>
</dbReference>
<protein>
    <submittedName>
        <fullName evidence="2">Uncharacterized protein</fullName>
    </submittedName>
</protein>
<proteinExistence type="predicted"/>
<keyword evidence="1" id="KW-0812">Transmembrane</keyword>
<dbReference type="RefSeq" id="WP_125696105.1">
    <property type="nucleotide sequence ID" value="NZ_JBHTOG010000063.1"/>
</dbReference>
<dbReference type="EMBL" id="JBHTOG010000063">
    <property type="protein sequence ID" value="MFD1433220.1"/>
    <property type="molecule type" value="Genomic_DNA"/>
</dbReference>
<keyword evidence="1" id="KW-1133">Transmembrane helix</keyword>
<comment type="caution">
    <text evidence="2">The sequence shown here is derived from an EMBL/GenBank/DDBJ whole genome shotgun (WGS) entry which is preliminary data.</text>
</comment>
<feature type="transmembrane region" description="Helical" evidence="1">
    <location>
        <begin position="69"/>
        <end position="86"/>
    </location>
</feature>
<reference evidence="3" key="1">
    <citation type="journal article" date="2019" name="Int. J. Syst. Evol. Microbiol.">
        <title>The Global Catalogue of Microorganisms (GCM) 10K type strain sequencing project: providing services to taxonomists for standard genome sequencing and annotation.</title>
        <authorList>
            <consortium name="The Broad Institute Genomics Platform"/>
            <consortium name="The Broad Institute Genome Sequencing Center for Infectious Disease"/>
            <person name="Wu L."/>
            <person name="Ma J."/>
        </authorList>
    </citation>
    <scope>NUCLEOTIDE SEQUENCE [LARGE SCALE GENOMIC DNA]</scope>
    <source>
        <strain evidence="3">CCM 8947</strain>
    </source>
</reference>
<feature type="transmembrane region" description="Helical" evidence="1">
    <location>
        <begin position="7"/>
        <end position="28"/>
    </location>
</feature>
<evidence type="ECO:0000313" key="2">
    <source>
        <dbReference type="EMBL" id="MFD1433220.1"/>
    </source>
</evidence>
<accession>A0ABW4CUV4</accession>
<evidence type="ECO:0000313" key="3">
    <source>
        <dbReference type="Proteomes" id="UP001597192"/>
    </source>
</evidence>
<name>A0ABW4CUV4_9LACO</name>
<feature type="transmembrane region" description="Helical" evidence="1">
    <location>
        <begin position="40"/>
        <end position="62"/>
    </location>
</feature>
<keyword evidence="1" id="KW-0472">Membrane</keyword>
<organism evidence="2 3">
    <name type="scientific">Lacticaseibacillus yichunensis</name>
    <dbReference type="NCBI Taxonomy" id="2486015"/>
    <lineage>
        <taxon>Bacteria</taxon>
        <taxon>Bacillati</taxon>
        <taxon>Bacillota</taxon>
        <taxon>Bacilli</taxon>
        <taxon>Lactobacillales</taxon>
        <taxon>Lactobacillaceae</taxon>
        <taxon>Lacticaseibacillus</taxon>
    </lineage>
</organism>
<feature type="transmembrane region" description="Helical" evidence="1">
    <location>
        <begin position="92"/>
        <end position="111"/>
    </location>
</feature>
<sequence>MIFTRRFLQFGFGLAAEFLIAANLLAAVTEASYAGATEKLTIEIVLLVLLMLSIAGGAALAFGHYVHTLLIMAGLVFIAALMLWLVWPASTALAACCMVFAGLIGAEGWLARSGKSV</sequence>
<keyword evidence="3" id="KW-1185">Reference proteome</keyword>